<proteinExistence type="predicted"/>
<reference evidence="1" key="1">
    <citation type="submission" date="2018-02" db="EMBL/GenBank/DDBJ databases">
        <title>Rhizophora mucronata_Transcriptome.</title>
        <authorList>
            <person name="Meera S.P."/>
            <person name="Sreeshan A."/>
            <person name="Augustine A."/>
        </authorList>
    </citation>
    <scope>NUCLEOTIDE SEQUENCE</scope>
    <source>
        <tissue evidence="1">Leaf</tissue>
    </source>
</reference>
<organism evidence="1">
    <name type="scientific">Rhizophora mucronata</name>
    <name type="common">Asiatic mangrove</name>
    <dbReference type="NCBI Taxonomy" id="61149"/>
    <lineage>
        <taxon>Eukaryota</taxon>
        <taxon>Viridiplantae</taxon>
        <taxon>Streptophyta</taxon>
        <taxon>Embryophyta</taxon>
        <taxon>Tracheophyta</taxon>
        <taxon>Spermatophyta</taxon>
        <taxon>Magnoliopsida</taxon>
        <taxon>eudicotyledons</taxon>
        <taxon>Gunneridae</taxon>
        <taxon>Pentapetalae</taxon>
        <taxon>rosids</taxon>
        <taxon>fabids</taxon>
        <taxon>Malpighiales</taxon>
        <taxon>Rhizophoraceae</taxon>
        <taxon>Rhizophora</taxon>
    </lineage>
</organism>
<dbReference type="EMBL" id="GGEC01082719">
    <property type="protein sequence ID" value="MBX63203.1"/>
    <property type="molecule type" value="Transcribed_RNA"/>
</dbReference>
<sequence>MIITAIWRTLHIAKREIEIRKKGLQTKNKKRRKNIILCKCFVLLDPLGKSFEGA</sequence>
<protein>
    <submittedName>
        <fullName evidence="1">Uncharacterized protein</fullName>
    </submittedName>
</protein>
<accession>A0A2P2Q893</accession>
<evidence type="ECO:0000313" key="1">
    <source>
        <dbReference type="EMBL" id="MBX63203.1"/>
    </source>
</evidence>
<name>A0A2P2Q893_RHIMU</name>
<dbReference type="AlphaFoldDB" id="A0A2P2Q893"/>